<proteinExistence type="predicted"/>
<sequence length="131" mass="13456">MTTAQVSLPFFFLLTVASLLVGATTVATEQSQLIVACGTDVEKLVLACHEFIAIPGPKKKPNKACCDSLATADVPCLCKEVPPEVEKTISMEKAVYVARSCGKTVPAGTKCGSYTVPPTGAPAAAKGAAGR</sequence>
<comment type="caution">
    <text evidence="3">The sequence shown here is derived from an EMBL/GenBank/DDBJ whole genome shotgun (WGS) entry which is preliminary data.</text>
</comment>
<dbReference type="Pfam" id="PF14368">
    <property type="entry name" value="LTP_2"/>
    <property type="match status" value="1"/>
</dbReference>
<feature type="signal peptide" evidence="1">
    <location>
        <begin position="1"/>
        <end position="23"/>
    </location>
</feature>
<keyword evidence="1" id="KW-0732">Signal</keyword>
<evidence type="ECO:0000259" key="2">
    <source>
        <dbReference type="Pfam" id="PF14368"/>
    </source>
</evidence>
<dbReference type="EMBL" id="JACMSC010000002">
    <property type="protein sequence ID" value="KAG6531977.1"/>
    <property type="molecule type" value="Genomic_DNA"/>
</dbReference>
<evidence type="ECO:0000313" key="3">
    <source>
        <dbReference type="EMBL" id="KAG6531977.1"/>
    </source>
</evidence>
<dbReference type="AlphaFoldDB" id="A0A8J5HUR0"/>
<reference evidence="3 4" key="1">
    <citation type="submission" date="2020-08" db="EMBL/GenBank/DDBJ databases">
        <title>Plant Genome Project.</title>
        <authorList>
            <person name="Zhang R.-G."/>
        </authorList>
    </citation>
    <scope>NUCLEOTIDE SEQUENCE [LARGE SCALE GENOMIC DNA]</scope>
    <source>
        <tissue evidence="3">Rhizome</tissue>
    </source>
</reference>
<dbReference type="PANTHER" id="PTHR33286:SF1">
    <property type="entry name" value="OS01G0800600 PROTEIN"/>
    <property type="match status" value="1"/>
</dbReference>
<name>A0A8J5HUR0_ZINOF</name>
<evidence type="ECO:0000256" key="1">
    <source>
        <dbReference type="SAM" id="SignalP"/>
    </source>
</evidence>
<feature type="chain" id="PRO_5035201167" description="Bifunctional inhibitor/plant lipid transfer protein/seed storage helical domain-containing protein" evidence="1">
    <location>
        <begin position="24"/>
        <end position="131"/>
    </location>
</feature>
<accession>A0A8J5HUR0</accession>
<keyword evidence="4" id="KW-1185">Reference proteome</keyword>
<evidence type="ECO:0000313" key="4">
    <source>
        <dbReference type="Proteomes" id="UP000734854"/>
    </source>
</evidence>
<dbReference type="PANTHER" id="PTHR33286">
    <property type="entry name" value="BIFUNCTIONAL INHIBITOR/LIPID-TRANSFER PROTEIN/SEED STORAGE 2S ALBUMIN SUPERFAMILY PROTEIN"/>
    <property type="match status" value="1"/>
</dbReference>
<feature type="domain" description="Bifunctional inhibitor/plant lipid transfer protein/seed storage helical" evidence="2">
    <location>
        <begin position="26"/>
        <end position="111"/>
    </location>
</feature>
<dbReference type="CDD" id="cd04660">
    <property type="entry name" value="nsLTP_like"/>
    <property type="match status" value="1"/>
</dbReference>
<dbReference type="InterPro" id="IPR016140">
    <property type="entry name" value="Bifunc_inhib/LTP/seed_store"/>
</dbReference>
<dbReference type="InterPro" id="IPR044741">
    <property type="entry name" value="NsLTP-like"/>
</dbReference>
<gene>
    <name evidence="3" type="ORF">ZIOFF_005814</name>
</gene>
<dbReference type="Proteomes" id="UP000734854">
    <property type="component" value="Unassembled WGS sequence"/>
</dbReference>
<dbReference type="OrthoDB" id="678486at2759"/>
<protein>
    <recommendedName>
        <fullName evidence="2">Bifunctional inhibitor/plant lipid transfer protein/seed storage helical domain-containing protein</fullName>
    </recommendedName>
</protein>
<organism evidence="3 4">
    <name type="scientific">Zingiber officinale</name>
    <name type="common">Ginger</name>
    <name type="synonym">Amomum zingiber</name>
    <dbReference type="NCBI Taxonomy" id="94328"/>
    <lineage>
        <taxon>Eukaryota</taxon>
        <taxon>Viridiplantae</taxon>
        <taxon>Streptophyta</taxon>
        <taxon>Embryophyta</taxon>
        <taxon>Tracheophyta</taxon>
        <taxon>Spermatophyta</taxon>
        <taxon>Magnoliopsida</taxon>
        <taxon>Liliopsida</taxon>
        <taxon>Zingiberales</taxon>
        <taxon>Zingiberaceae</taxon>
        <taxon>Zingiber</taxon>
    </lineage>
</organism>